<accession>A0A2A2K128</accession>
<sequence length="424" mass="49403">MSGLDDIIQAVASGSIENSQKEKPKRKYDGSSRKPLVAQCEFCGLFVKHPSRIEAHMRTHSGEKPYKCEICGQKFSLERPLRIHVMKKHTNDRPFKCEESLCKAAFVTNSELNEHMKTKHFDVKRYICNAPGCTRMFSRLVYLRNHRQTVHSHLYAEDRKISRNNPGMAREKEESIEVEEIRGIQESSPETSGIQERVAVREEENLYYNFESQEVIEVISNDAVLVEYEVPGPSDEVHEVVYLEREDIAFEQDVIGYENSNQIQEYNVELVEEEIVEMDHRMVATFEEIRNHDEEQPETSHENDMEDEELDLETYEMINRDEESREIPKNSKKGRKKKANNLDWVIDAVSRGVAVDSASPHNRRKPTMHKCKYCGRVDKYPSRIAAHMRTHTGEKPYKCDICGMGFAQKTPMRLHMRRHLDQKP</sequence>
<dbReference type="PROSITE" id="PS00028">
    <property type="entry name" value="ZINC_FINGER_C2H2_1"/>
    <property type="match status" value="5"/>
</dbReference>
<keyword evidence="9" id="KW-1185">Reference proteome</keyword>
<dbReference type="GO" id="GO:0000981">
    <property type="term" value="F:DNA-binding transcription factor activity, RNA polymerase II-specific"/>
    <property type="evidence" value="ECO:0007669"/>
    <property type="project" value="TreeGrafter"/>
</dbReference>
<feature type="domain" description="C2H2-type" evidence="7">
    <location>
        <begin position="38"/>
        <end position="65"/>
    </location>
</feature>
<dbReference type="PANTHER" id="PTHR23235">
    <property type="entry name" value="KRUEPPEL-LIKE TRANSCRIPTION FACTOR"/>
    <property type="match status" value="1"/>
</dbReference>
<dbReference type="FunFam" id="3.30.160.60:FF:000176">
    <property type="entry name" value="zinc finger protein 70"/>
    <property type="match status" value="1"/>
</dbReference>
<dbReference type="Proteomes" id="UP000218231">
    <property type="component" value="Unassembled WGS sequence"/>
</dbReference>
<dbReference type="InterPro" id="IPR036236">
    <property type="entry name" value="Znf_C2H2_sf"/>
</dbReference>
<feature type="domain" description="C2H2-type" evidence="7">
    <location>
        <begin position="66"/>
        <end position="94"/>
    </location>
</feature>
<dbReference type="OrthoDB" id="3437960at2759"/>
<evidence type="ECO:0000313" key="9">
    <source>
        <dbReference type="Proteomes" id="UP000218231"/>
    </source>
</evidence>
<evidence type="ECO:0000256" key="1">
    <source>
        <dbReference type="ARBA" id="ARBA00022723"/>
    </source>
</evidence>
<dbReference type="PANTHER" id="PTHR23235:SF142">
    <property type="entry name" value="ZINC FINGER PROTEIN 384"/>
    <property type="match status" value="1"/>
</dbReference>
<organism evidence="8 9">
    <name type="scientific">Diploscapter pachys</name>
    <dbReference type="NCBI Taxonomy" id="2018661"/>
    <lineage>
        <taxon>Eukaryota</taxon>
        <taxon>Metazoa</taxon>
        <taxon>Ecdysozoa</taxon>
        <taxon>Nematoda</taxon>
        <taxon>Chromadorea</taxon>
        <taxon>Rhabditida</taxon>
        <taxon>Rhabditina</taxon>
        <taxon>Rhabditomorpha</taxon>
        <taxon>Rhabditoidea</taxon>
        <taxon>Rhabditidae</taxon>
        <taxon>Diploscapter</taxon>
    </lineage>
</organism>
<feature type="domain" description="C2H2-type" evidence="7">
    <location>
        <begin position="95"/>
        <end position="125"/>
    </location>
</feature>
<dbReference type="SUPFAM" id="SSF57667">
    <property type="entry name" value="beta-beta-alpha zinc fingers"/>
    <property type="match status" value="3"/>
</dbReference>
<keyword evidence="4" id="KW-0862">Zinc</keyword>
<dbReference type="EMBL" id="LIAE01009884">
    <property type="protein sequence ID" value="PAV67726.1"/>
    <property type="molecule type" value="Genomic_DNA"/>
</dbReference>
<feature type="domain" description="C2H2-type" evidence="7">
    <location>
        <begin position="369"/>
        <end position="396"/>
    </location>
</feature>
<evidence type="ECO:0000256" key="4">
    <source>
        <dbReference type="ARBA" id="ARBA00022833"/>
    </source>
</evidence>
<dbReference type="PROSITE" id="PS50157">
    <property type="entry name" value="ZINC_FINGER_C2H2_2"/>
    <property type="match status" value="6"/>
</dbReference>
<name>A0A2A2K128_9BILA</name>
<feature type="domain" description="C2H2-type" evidence="7">
    <location>
        <begin position="397"/>
        <end position="424"/>
    </location>
</feature>
<keyword evidence="5" id="KW-0539">Nucleus</keyword>
<evidence type="ECO:0000256" key="3">
    <source>
        <dbReference type="ARBA" id="ARBA00022771"/>
    </source>
</evidence>
<comment type="caution">
    <text evidence="8">The sequence shown here is derived from an EMBL/GenBank/DDBJ whole genome shotgun (WGS) entry which is preliminary data.</text>
</comment>
<evidence type="ECO:0000256" key="5">
    <source>
        <dbReference type="ARBA" id="ARBA00023242"/>
    </source>
</evidence>
<gene>
    <name evidence="8" type="ORF">WR25_04237</name>
</gene>
<dbReference type="Gene3D" id="3.30.160.60">
    <property type="entry name" value="Classic Zinc Finger"/>
    <property type="match status" value="6"/>
</dbReference>
<dbReference type="Pfam" id="PF00096">
    <property type="entry name" value="zf-C2H2"/>
    <property type="match status" value="4"/>
</dbReference>
<reference evidence="8 9" key="1">
    <citation type="journal article" date="2017" name="Curr. Biol.">
        <title>Genome architecture and evolution of a unichromosomal asexual nematode.</title>
        <authorList>
            <person name="Fradin H."/>
            <person name="Zegar C."/>
            <person name="Gutwein M."/>
            <person name="Lucas J."/>
            <person name="Kovtun M."/>
            <person name="Corcoran D."/>
            <person name="Baugh L.R."/>
            <person name="Kiontke K."/>
            <person name="Gunsalus K."/>
            <person name="Fitch D.H."/>
            <person name="Piano F."/>
        </authorList>
    </citation>
    <scope>NUCLEOTIDE SEQUENCE [LARGE SCALE GENOMIC DNA]</scope>
    <source>
        <strain evidence="8">PF1309</strain>
    </source>
</reference>
<dbReference type="InterPro" id="IPR013087">
    <property type="entry name" value="Znf_C2H2_type"/>
</dbReference>
<evidence type="ECO:0000256" key="2">
    <source>
        <dbReference type="ARBA" id="ARBA00022737"/>
    </source>
</evidence>
<dbReference type="GO" id="GO:0000978">
    <property type="term" value="F:RNA polymerase II cis-regulatory region sequence-specific DNA binding"/>
    <property type="evidence" value="ECO:0007669"/>
    <property type="project" value="TreeGrafter"/>
</dbReference>
<dbReference type="AlphaFoldDB" id="A0A2A2K128"/>
<dbReference type="FunFam" id="3.30.160.60:FF:002869">
    <property type="entry name" value="Comb gap splice variant cg14"/>
    <property type="match status" value="1"/>
</dbReference>
<keyword evidence="1" id="KW-0479">Metal-binding</keyword>
<proteinExistence type="predicted"/>
<feature type="domain" description="C2H2-type" evidence="7">
    <location>
        <begin position="126"/>
        <end position="152"/>
    </location>
</feature>
<evidence type="ECO:0000313" key="8">
    <source>
        <dbReference type="EMBL" id="PAV67726.1"/>
    </source>
</evidence>
<evidence type="ECO:0000259" key="7">
    <source>
        <dbReference type="PROSITE" id="PS50157"/>
    </source>
</evidence>
<dbReference type="GO" id="GO:0008270">
    <property type="term" value="F:zinc ion binding"/>
    <property type="evidence" value="ECO:0007669"/>
    <property type="project" value="UniProtKB-KW"/>
</dbReference>
<keyword evidence="2" id="KW-0677">Repeat</keyword>
<evidence type="ECO:0000256" key="6">
    <source>
        <dbReference type="PROSITE-ProRule" id="PRU00042"/>
    </source>
</evidence>
<dbReference type="SMART" id="SM00355">
    <property type="entry name" value="ZnF_C2H2"/>
    <property type="match status" value="6"/>
</dbReference>
<keyword evidence="3 6" id="KW-0863">Zinc-finger</keyword>
<dbReference type="STRING" id="2018661.A0A2A2K128"/>
<protein>
    <recommendedName>
        <fullName evidence="7">C2H2-type domain-containing protein</fullName>
    </recommendedName>
</protein>